<evidence type="ECO:0000259" key="7">
    <source>
        <dbReference type="Pfam" id="PF02803"/>
    </source>
</evidence>
<keyword evidence="2 5" id="KW-0808">Transferase</keyword>
<dbReference type="RefSeq" id="WP_131935863.1">
    <property type="nucleotide sequence ID" value="NZ_BAAAMX010000002.1"/>
</dbReference>
<dbReference type="PROSITE" id="PS00737">
    <property type="entry name" value="THIOLASE_2"/>
    <property type="match status" value="1"/>
</dbReference>
<dbReference type="Pfam" id="PF00108">
    <property type="entry name" value="Thiolase_N"/>
    <property type="match status" value="1"/>
</dbReference>
<dbReference type="InterPro" id="IPR016039">
    <property type="entry name" value="Thiolase-like"/>
</dbReference>
<dbReference type="InterPro" id="IPR020610">
    <property type="entry name" value="Thiolase_AS"/>
</dbReference>
<dbReference type="OrthoDB" id="3761315at2"/>
<dbReference type="InterPro" id="IPR020613">
    <property type="entry name" value="Thiolase_CS"/>
</dbReference>
<comment type="caution">
    <text evidence="8">The sequence shown here is derived from an EMBL/GenBank/DDBJ whole genome shotgun (WGS) entry which is preliminary data.</text>
</comment>
<dbReference type="Proteomes" id="UP000295431">
    <property type="component" value="Unassembled WGS sequence"/>
</dbReference>
<sequence length="398" mass="40711">MPSVVVVDAVRSPVGKRNGGLATMHAADLFGQVLAEVVARSGIDPDVVEQVIGGCVSQVGMQGFNVTRTAALVGGLSLSTGATTVDAQCGSAQQAFALAAGLVAAGTVDVAIAGGVEVMSAVPMGSSLGKGLGKGIPKSYFDKLTFTTQFQGAELIARKWGLTRDDLDAFGLRSQQRAAEAWAQGRFDGQILPVDAPDIGEDGKPTGTTHRVERDECLRETDREALAGLRPVVGPDDRVIGPEPGLHTAGTSSQISDGASAVLLMSEAAAQKLGVTPRARVVDSCLVGSDPVLMLTGPIDATHRLLGRTGLSMDDIGVVEINEAFASVVLAWQRKVKAPDEIVNPNGGAIALGHPLGATGGVLVTKALDEMELRGSRYALVTMCCGGGLGTGTILAAP</sequence>
<keyword evidence="3 5" id="KW-0012">Acyltransferase</keyword>
<feature type="active site" description="Acyl-thioester intermediate" evidence="4">
    <location>
        <position position="89"/>
    </location>
</feature>
<evidence type="ECO:0000256" key="2">
    <source>
        <dbReference type="ARBA" id="ARBA00022679"/>
    </source>
</evidence>
<protein>
    <submittedName>
        <fullName evidence="8">Acetyl-CoA C-acyltransferase</fullName>
        <ecNumber evidence="8">2.3.1.16</ecNumber>
    </submittedName>
</protein>
<gene>
    <name evidence="8" type="ORF">E1284_00385</name>
</gene>
<feature type="active site" description="Proton acceptor" evidence="4">
    <location>
        <position position="384"/>
    </location>
</feature>
<dbReference type="PIRSF" id="PIRSF000429">
    <property type="entry name" value="Ac-CoA_Ac_transf"/>
    <property type="match status" value="1"/>
</dbReference>
<feature type="domain" description="Thiolase C-terminal" evidence="7">
    <location>
        <begin position="276"/>
        <end position="396"/>
    </location>
</feature>
<dbReference type="AlphaFoldDB" id="A0A4R4PEV1"/>
<dbReference type="PANTHER" id="PTHR43365:SF1">
    <property type="entry name" value="ACETYL-COA C-ACYLTRANSFERASE"/>
    <property type="match status" value="1"/>
</dbReference>
<organism evidence="8 9">
    <name type="scientific">Actinomadura bangladeshensis</name>
    <dbReference type="NCBI Taxonomy" id="453573"/>
    <lineage>
        <taxon>Bacteria</taxon>
        <taxon>Bacillati</taxon>
        <taxon>Actinomycetota</taxon>
        <taxon>Actinomycetes</taxon>
        <taxon>Streptosporangiales</taxon>
        <taxon>Thermomonosporaceae</taxon>
        <taxon>Actinomadura</taxon>
    </lineage>
</organism>
<evidence type="ECO:0000256" key="5">
    <source>
        <dbReference type="RuleBase" id="RU003557"/>
    </source>
</evidence>
<reference evidence="8 9" key="1">
    <citation type="submission" date="2019-03" db="EMBL/GenBank/DDBJ databases">
        <title>Draft genome sequences of novel Actinobacteria.</title>
        <authorList>
            <person name="Sahin N."/>
            <person name="Ay H."/>
            <person name="Saygin H."/>
        </authorList>
    </citation>
    <scope>NUCLEOTIDE SEQUENCE [LARGE SCALE GENOMIC DNA]</scope>
    <source>
        <strain evidence="8 9">DSM 45347</strain>
    </source>
</reference>
<dbReference type="EMBL" id="SMJW01000001">
    <property type="protein sequence ID" value="TDC20377.1"/>
    <property type="molecule type" value="Genomic_DNA"/>
</dbReference>
<comment type="similarity">
    <text evidence="1 5">Belongs to the thiolase-like superfamily. Thiolase family.</text>
</comment>
<dbReference type="PANTHER" id="PTHR43365">
    <property type="entry name" value="BLR7806 PROTEIN"/>
    <property type="match status" value="1"/>
</dbReference>
<dbReference type="InterPro" id="IPR020617">
    <property type="entry name" value="Thiolase_C"/>
</dbReference>
<dbReference type="GO" id="GO:0003988">
    <property type="term" value="F:acetyl-CoA C-acyltransferase activity"/>
    <property type="evidence" value="ECO:0007669"/>
    <property type="project" value="UniProtKB-EC"/>
</dbReference>
<dbReference type="CDD" id="cd00751">
    <property type="entry name" value="thiolase"/>
    <property type="match status" value="1"/>
</dbReference>
<proteinExistence type="inferred from homology"/>
<evidence type="ECO:0000313" key="9">
    <source>
        <dbReference type="Proteomes" id="UP000295431"/>
    </source>
</evidence>
<dbReference type="PROSITE" id="PS00099">
    <property type="entry name" value="THIOLASE_3"/>
    <property type="match status" value="1"/>
</dbReference>
<evidence type="ECO:0000259" key="6">
    <source>
        <dbReference type="Pfam" id="PF00108"/>
    </source>
</evidence>
<dbReference type="EC" id="2.3.1.16" evidence="8"/>
<feature type="active site" description="Proton acceptor" evidence="4">
    <location>
        <position position="354"/>
    </location>
</feature>
<feature type="domain" description="Thiolase N-terminal" evidence="6">
    <location>
        <begin position="4"/>
        <end position="267"/>
    </location>
</feature>
<evidence type="ECO:0000313" key="8">
    <source>
        <dbReference type="EMBL" id="TDC20377.1"/>
    </source>
</evidence>
<name>A0A4R4PEV1_9ACTN</name>
<keyword evidence="9" id="KW-1185">Reference proteome</keyword>
<dbReference type="SUPFAM" id="SSF53901">
    <property type="entry name" value="Thiolase-like"/>
    <property type="match status" value="2"/>
</dbReference>
<dbReference type="Gene3D" id="3.40.47.10">
    <property type="match status" value="2"/>
</dbReference>
<accession>A0A4R4PEV1</accession>
<evidence type="ECO:0000256" key="4">
    <source>
        <dbReference type="PIRSR" id="PIRSR000429-1"/>
    </source>
</evidence>
<evidence type="ECO:0000256" key="3">
    <source>
        <dbReference type="ARBA" id="ARBA00023315"/>
    </source>
</evidence>
<dbReference type="Pfam" id="PF02803">
    <property type="entry name" value="Thiolase_C"/>
    <property type="match status" value="1"/>
</dbReference>
<evidence type="ECO:0000256" key="1">
    <source>
        <dbReference type="ARBA" id="ARBA00010982"/>
    </source>
</evidence>
<dbReference type="InterPro" id="IPR020616">
    <property type="entry name" value="Thiolase_N"/>
</dbReference>
<dbReference type="InterPro" id="IPR002155">
    <property type="entry name" value="Thiolase"/>
</dbReference>
<dbReference type="NCBIfam" id="TIGR01930">
    <property type="entry name" value="AcCoA-C-Actrans"/>
    <property type="match status" value="1"/>
</dbReference>